<dbReference type="InterPro" id="IPR008538">
    <property type="entry name" value="Uma2"/>
</dbReference>
<dbReference type="AlphaFoldDB" id="A0A5C1A8X7"/>
<dbReference type="GO" id="GO:0004519">
    <property type="term" value="F:endonuclease activity"/>
    <property type="evidence" value="ECO:0007669"/>
    <property type="project" value="UniProtKB-KW"/>
</dbReference>
<gene>
    <name evidence="3" type="ORF">PX52LOC_02576</name>
</gene>
<protein>
    <submittedName>
        <fullName evidence="3">Uma2 family endonuclease</fullName>
    </submittedName>
</protein>
<evidence type="ECO:0000259" key="2">
    <source>
        <dbReference type="Pfam" id="PF05685"/>
    </source>
</evidence>
<dbReference type="PANTHER" id="PTHR35400:SF1">
    <property type="entry name" value="SLR1083 PROTEIN"/>
    <property type="match status" value="1"/>
</dbReference>
<keyword evidence="3" id="KW-0540">Nuclease</keyword>
<dbReference type="SUPFAM" id="SSF52980">
    <property type="entry name" value="Restriction endonuclease-like"/>
    <property type="match status" value="1"/>
</dbReference>
<reference evidence="4" key="1">
    <citation type="submission" date="2019-08" db="EMBL/GenBank/DDBJ databases">
        <title>Limnoglobus roseus gen. nov., sp. nov., a novel freshwater planctomycete with a giant genome from the family Gemmataceae.</title>
        <authorList>
            <person name="Kulichevskaya I.S."/>
            <person name="Naumoff D.G."/>
            <person name="Miroshnikov K."/>
            <person name="Ivanova A."/>
            <person name="Philippov D.A."/>
            <person name="Hakobyan A."/>
            <person name="Rijpstra I.C."/>
            <person name="Sinninghe Damste J.S."/>
            <person name="Liesack W."/>
            <person name="Dedysh S.N."/>
        </authorList>
    </citation>
    <scope>NUCLEOTIDE SEQUENCE [LARGE SCALE GENOMIC DNA]</scope>
    <source>
        <strain evidence="4">PX52</strain>
    </source>
</reference>
<name>A0A5C1A8X7_9BACT</name>
<proteinExistence type="predicted"/>
<dbReference type="Proteomes" id="UP000324974">
    <property type="component" value="Chromosome"/>
</dbReference>
<feature type="region of interest" description="Disordered" evidence="1">
    <location>
        <begin position="90"/>
        <end position="111"/>
    </location>
</feature>
<dbReference type="CDD" id="cd06260">
    <property type="entry name" value="DUF820-like"/>
    <property type="match status" value="1"/>
</dbReference>
<dbReference type="RefSeq" id="WP_149110436.1">
    <property type="nucleotide sequence ID" value="NZ_CP042425.1"/>
</dbReference>
<sequence length="207" mass="23020">MATMSSTSRTIRPARPADPAVPQPFRITVEQYHRMGELGFFTAKPRCELIRGIIVEKLLMNPPHKTALRRLIDLLRPLIPEGYVFDSQGPISLADSEPEPDVSITLGPDDRYSDRHAGPDEVVLLVEVADSSLEYDRGEKLQLYAEAGISVYWVVNLRDRSVTVYTRPRGGRNPGYRNRVDYTPGAAVPVVIGKKTIGTIPVTEILP</sequence>
<dbReference type="PANTHER" id="PTHR35400">
    <property type="entry name" value="SLR1083 PROTEIN"/>
    <property type="match status" value="1"/>
</dbReference>
<evidence type="ECO:0000256" key="1">
    <source>
        <dbReference type="SAM" id="MobiDB-lite"/>
    </source>
</evidence>
<dbReference type="InterPro" id="IPR012296">
    <property type="entry name" value="Nuclease_put_TT1808"/>
</dbReference>
<accession>A0A5C1A8X7</accession>
<dbReference type="KEGG" id="lrs:PX52LOC_02576"/>
<keyword evidence="3" id="KW-0378">Hydrolase</keyword>
<dbReference type="InterPro" id="IPR011335">
    <property type="entry name" value="Restrct_endonuc-II-like"/>
</dbReference>
<feature type="region of interest" description="Disordered" evidence="1">
    <location>
        <begin position="1"/>
        <end position="20"/>
    </location>
</feature>
<dbReference type="EMBL" id="CP042425">
    <property type="protein sequence ID" value="QEL15641.1"/>
    <property type="molecule type" value="Genomic_DNA"/>
</dbReference>
<evidence type="ECO:0000313" key="3">
    <source>
        <dbReference type="EMBL" id="QEL15641.1"/>
    </source>
</evidence>
<feature type="domain" description="Putative restriction endonuclease" evidence="2">
    <location>
        <begin position="29"/>
        <end position="171"/>
    </location>
</feature>
<keyword evidence="4" id="KW-1185">Reference proteome</keyword>
<evidence type="ECO:0000313" key="4">
    <source>
        <dbReference type="Proteomes" id="UP000324974"/>
    </source>
</evidence>
<dbReference type="Gene3D" id="3.90.1570.10">
    <property type="entry name" value="tt1808, chain A"/>
    <property type="match status" value="1"/>
</dbReference>
<dbReference type="OrthoDB" id="9789502at2"/>
<keyword evidence="3" id="KW-0255">Endonuclease</keyword>
<feature type="compositionally biased region" description="Polar residues" evidence="1">
    <location>
        <begin position="1"/>
        <end position="10"/>
    </location>
</feature>
<dbReference type="Pfam" id="PF05685">
    <property type="entry name" value="Uma2"/>
    <property type="match status" value="1"/>
</dbReference>
<organism evidence="3 4">
    <name type="scientific">Limnoglobus roseus</name>
    <dbReference type="NCBI Taxonomy" id="2598579"/>
    <lineage>
        <taxon>Bacteria</taxon>
        <taxon>Pseudomonadati</taxon>
        <taxon>Planctomycetota</taxon>
        <taxon>Planctomycetia</taxon>
        <taxon>Gemmatales</taxon>
        <taxon>Gemmataceae</taxon>
        <taxon>Limnoglobus</taxon>
    </lineage>
</organism>